<dbReference type="Proteomes" id="UP001652409">
    <property type="component" value="Unassembled WGS sequence"/>
</dbReference>
<dbReference type="SUPFAM" id="SSF53254">
    <property type="entry name" value="Phosphoglycerate mutase-like"/>
    <property type="match status" value="1"/>
</dbReference>
<name>A0ABT2TPV4_9FIRM</name>
<dbReference type="CDD" id="cd07067">
    <property type="entry name" value="HP_PGM_like"/>
    <property type="match status" value="1"/>
</dbReference>
<dbReference type="Gene3D" id="3.40.50.1240">
    <property type="entry name" value="Phosphoglycerate mutase-like"/>
    <property type="match status" value="1"/>
</dbReference>
<evidence type="ECO:0000313" key="3">
    <source>
        <dbReference type="Proteomes" id="UP001652409"/>
    </source>
</evidence>
<dbReference type="InterPro" id="IPR001345">
    <property type="entry name" value="PG/BPGM_mutase_AS"/>
</dbReference>
<dbReference type="InterPro" id="IPR029033">
    <property type="entry name" value="His_PPase_superfam"/>
</dbReference>
<proteinExistence type="predicted"/>
<reference evidence="2 3" key="1">
    <citation type="journal article" date="2021" name="ISME Commun">
        <title>Automated analysis of genomic sequences facilitates high-throughput and comprehensive description of bacteria.</title>
        <authorList>
            <person name="Hitch T.C.A."/>
        </authorList>
    </citation>
    <scope>NUCLEOTIDE SEQUENCE [LARGE SCALE GENOMIC DNA]</scope>
    <source>
        <strain evidence="2 3">Sanger_23</strain>
    </source>
</reference>
<evidence type="ECO:0000313" key="2">
    <source>
        <dbReference type="EMBL" id="MCU6764253.1"/>
    </source>
</evidence>
<dbReference type="Pfam" id="PF00300">
    <property type="entry name" value="His_Phos_1"/>
    <property type="match status" value="1"/>
</dbReference>
<dbReference type="PANTHER" id="PTHR46517">
    <property type="entry name" value="FRUCTOSE-2,6-BISPHOSPHATASE TIGAR"/>
    <property type="match status" value="1"/>
</dbReference>
<dbReference type="InterPro" id="IPR013078">
    <property type="entry name" value="His_Pase_superF_clade-1"/>
</dbReference>
<keyword evidence="3" id="KW-1185">Reference proteome</keyword>
<evidence type="ECO:0000256" key="1">
    <source>
        <dbReference type="ARBA" id="ARBA00022801"/>
    </source>
</evidence>
<organism evidence="2 3">
    <name type="scientific">Blautia ammoniilytica</name>
    <dbReference type="NCBI Taxonomy" id="2981782"/>
    <lineage>
        <taxon>Bacteria</taxon>
        <taxon>Bacillati</taxon>
        <taxon>Bacillota</taxon>
        <taxon>Clostridia</taxon>
        <taxon>Lachnospirales</taxon>
        <taxon>Lachnospiraceae</taxon>
        <taxon>Blautia</taxon>
    </lineage>
</organism>
<dbReference type="PANTHER" id="PTHR46517:SF1">
    <property type="entry name" value="FRUCTOSE-2,6-BISPHOSPHATASE TIGAR"/>
    <property type="match status" value="1"/>
</dbReference>
<dbReference type="RefSeq" id="WP_173727365.1">
    <property type="nucleotide sequence ID" value="NZ_JAOQJL010000003.1"/>
</dbReference>
<keyword evidence="1" id="KW-0378">Hydrolase</keyword>
<dbReference type="InterPro" id="IPR051695">
    <property type="entry name" value="Phosphoglycerate_Mutase"/>
</dbReference>
<dbReference type="SMART" id="SM00855">
    <property type="entry name" value="PGAM"/>
    <property type="match status" value="1"/>
</dbReference>
<dbReference type="PROSITE" id="PS00175">
    <property type="entry name" value="PG_MUTASE"/>
    <property type="match status" value="1"/>
</dbReference>
<dbReference type="EMBL" id="JAOQJL010000003">
    <property type="protein sequence ID" value="MCU6764253.1"/>
    <property type="molecule type" value="Genomic_DNA"/>
</dbReference>
<accession>A0ABT2TPV4</accession>
<protein>
    <submittedName>
        <fullName evidence="2">Histidine phosphatase family protein</fullName>
    </submittedName>
</protein>
<gene>
    <name evidence="2" type="ORF">OCV61_02360</name>
</gene>
<comment type="caution">
    <text evidence="2">The sequence shown here is derived from an EMBL/GenBank/DDBJ whole genome shotgun (WGS) entry which is preliminary data.</text>
</comment>
<sequence length="202" mass="23000">MLMYIIRHGETTWNHLHKIQGSADISLDEAGISLARRTGEALKDVKFDLCFSSPLLRARQTAEAVLGERKIPMILDKRIQEIDFGVLEGVVWLDKDGHAISKEMEVFFNDPVHFQKPKGGESLEDVLARTRDFWLEKTSDPQLSDKTILVSSHGCAVRALLQNLYKDPEHFWHGCVPPNCSINLVEVKDKKARFLEEDKVYA</sequence>